<evidence type="ECO:0000256" key="8">
    <source>
        <dbReference type="ARBA" id="ARBA00023242"/>
    </source>
</evidence>
<evidence type="ECO:0000256" key="4">
    <source>
        <dbReference type="ARBA" id="ARBA00015253"/>
    </source>
</evidence>
<dbReference type="InterPro" id="IPR028389">
    <property type="entry name" value="POT1"/>
</dbReference>
<dbReference type="eggNOG" id="KOG4757">
    <property type="taxonomic scope" value="Eukaryota"/>
</dbReference>
<feature type="domain" description="Telomeric single stranded DNA binding POT1/Cdc13" evidence="10">
    <location>
        <begin position="9"/>
        <end position="149"/>
    </location>
</feature>
<gene>
    <name evidence="11" type="ORF">PADG_11211</name>
</gene>
<dbReference type="GO" id="GO:0098505">
    <property type="term" value="F:G-rich strand telomeric DNA binding"/>
    <property type="evidence" value="ECO:0007669"/>
    <property type="project" value="TreeGrafter"/>
</dbReference>
<dbReference type="KEGG" id="pbn:PADG_11211"/>
<keyword evidence="8" id="KW-0539">Nucleus</keyword>
<dbReference type="GO" id="GO:0010521">
    <property type="term" value="F:telomerase inhibitor activity"/>
    <property type="evidence" value="ECO:0007669"/>
    <property type="project" value="TreeGrafter"/>
</dbReference>
<dbReference type="InParanoid" id="A0A0A0HWM6"/>
<dbReference type="Pfam" id="PF16686">
    <property type="entry name" value="POT1PC"/>
    <property type="match status" value="1"/>
</dbReference>
<dbReference type="GO" id="GO:0016233">
    <property type="term" value="P:telomere capping"/>
    <property type="evidence" value="ECO:0007669"/>
    <property type="project" value="TreeGrafter"/>
</dbReference>
<evidence type="ECO:0000256" key="6">
    <source>
        <dbReference type="ARBA" id="ARBA00022895"/>
    </source>
</evidence>
<dbReference type="PANTHER" id="PTHR14513">
    <property type="entry name" value="PROTECTION OF TELOMERES 1"/>
    <property type="match status" value="1"/>
</dbReference>
<dbReference type="OrthoDB" id="2186770at2759"/>
<dbReference type="STRING" id="502780.A0A0A0HWM6"/>
<dbReference type="InterPro" id="IPR032042">
    <property type="entry name" value="POT1PC"/>
</dbReference>
<dbReference type="Proteomes" id="UP000001628">
    <property type="component" value="Unassembled WGS sequence"/>
</dbReference>
<sequence>MAPSLPVGFDDIQTAQSKWDRLVNVIAVVVDALAPKPSGGSSYVSTFTLKDNDFSSAAWNGLKIRYFNNNETHVPAPQHGDVVLLRQIRIRTYQAATVGLCTQNDFVPWVIFQKAPNPRLSPQISMHPNTQKLTATEKSYAFTLIGAGSSMPTGQPFKISAAAAAAPSRSNISKPPTSRGRRKFSLIKDISCGTFVDLVVEVVKTYPEDYQRFLLYVTDYTQNKQLYNYVSEGDGSRDGDEYGYTSRPKRDWPGPFGQMSLQREDLGMSVMSVMPDISASRNNSANGSPPVQHSPPFSPFTRPLSLSLPVSTFPSPAREGRAIEAARREGNAALAT</sequence>
<evidence type="ECO:0000256" key="9">
    <source>
        <dbReference type="SAM" id="MobiDB-lite"/>
    </source>
</evidence>
<dbReference type="GO" id="GO:0032210">
    <property type="term" value="P:regulation of telomere maintenance via telomerase"/>
    <property type="evidence" value="ECO:0007669"/>
    <property type="project" value="TreeGrafter"/>
</dbReference>
<evidence type="ECO:0000313" key="12">
    <source>
        <dbReference type="Proteomes" id="UP000001628"/>
    </source>
</evidence>
<dbReference type="GO" id="GO:0000783">
    <property type="term" value="C:nuclear telomere cap complex"/>
    <property type="evidence" value="ECO:0007669"/>
    <property type="project" value="TreeGrafter"/>
</dbReference>
<dbReference type="InterPro" id="IPR011564">
    <property type="entry name" value="Telomer_end-bd_POT1/Cdc13"/>
</dbReference>
<dbReference type="SUPFAM" id="SSF50249">
    <property type="entry name" value="Nucleic acid-binding proteins"/>
    <property type="match status" value="2"/>
</dbReference>
<feature type="region of interest" description="Disordered" evidence="9">
    <location>
        <begin position="237"/>
        <end position="256"/>
    </location>
</feature>
<evidence type="ECO:0000256" key="7">
    <source>
        <dbReference type="ARBA" id="ARBA00023125"/>
    </source>
</evidence>
<reference evidence="11 12" key="1">
    <citation type="journal article" date="2011" name="PLoS Genet.">
        <title>Comparative genomic analysis of human fungal pathogens causing paracoccidioidomycosis.</title>
        <authorList>
            <person name="Desjardins C.A."/>
            <person name="Champion M.D."/>
            <person name="Holder J.W."/>
            <person name="Muszewska A."/>
            <person name="Goldberg J."/>
            <person name="Bailao A.M."/>
            <person name="Brigido M.M."/>
            <person name="Ferreira M.E."/>
            <person name="Garcia A.M."/>
            <person name="Grynberg M."/>
            <person name="Gujja S."/>
            <person name="Heiman D.I."/>
            <person name="Henn M.R."/>
            <person name="Kodira C.D."/>
            <person name="Leon-Narvaez H."/>
            <person name="Longo L.V."/>
            <person name="Ma L.J."/>
            <person name="Malavazi I."/>
            <person name="Matsuo A.L."/>
            <person name="Morais F.V."/>
            <person name="Pereira M."/>
            <person name="Rodriguez-Brito S."/>
            <person name="Sakthikumar S."/>
            <person name="Salem-Izacc S.M."/>
            <person name="Sykes S.M."/>
            <person name="Teixeira M.M."/>
            <person name="Vallejo M.C."/>
            <person name="Walter M.E."/>
            <person name="Yandava C."/>
            <person name="Young S."/>
            <person name="Zeng Q."/>
            <person name="Zucker J."/>
            <person name="Felipe M.S."/>
            <person name="Goldman G.H."/>
            <person name="Haas B.J."/>
            <person name="McEwen J.G."/>
            <person name="Nino-Vega G."/>
            <person name="Puccia R."/>
            <person name="San-Blas G."/>
            <person name="Soares C.M."/>
            <person name="Birren B.W."/>
            <person name="Cuomo C.A."/>
        </authorList>
    </citation>
    <scope>NUCLEOTIDE SEQUENCE [LARGE SCALE GENOMIC DNA]</scope>
    <source>
        <strain evidence="11 12">Pb18</strain>
    </source>
</reference>
<dbReference type="VEuPathDB" id="FungiDB:PADG_11211"/>
<feature type="compositionally biased region" description="Basic and acidic residues" evidence="9">
    <location>
        <begin position="318"/>
        <end position="330"/>
    </location>
</feature>
<evidence type="ECO:0000256" key="1">
    <source>
        <dbReference type="ARBA" id="ARBA00004123"/>
    </source>
</evidence>
<keyword evidence="7" id="KW-0238">DNA-binding</keyword>
<organism evidence="11 12">
    <name type="scientific">Paracoccidioides brasiliensis (strain Pb18)</name>
    <dbReference type="NCBI Taxonomy" id="502780"/>
    <lineage>
        <taxon>Eukaryota</taxon>
        <taxon>Fungi</taxon>
        <taxon>Dikarya</taxon>
        <taxon>Ascomycota</taxon>
        <taxon>Pezizomycotina</taxon>
        <taxon>Eurotiomycetes</taxon>
        <taxon>Eurotiomycetidae</taxon>
        <taxon>Onygenales</taxon>
        <taxon>Ajellomycetaceae</taxon>
        <taxon>Paracoccidioides</taxon>
    </lineage>
</organism>
<keyword evidence="6" id="KW-0779">Telomere</keyword>
<dbReference type="HOGENOM" id="CLU_826663_0_0_1"/>
<accession>A0A0A0HWM6</accession>
<keyword evidence="12" id="KW-1185">Reference proteome</keyword>
<comment type="subcellular location">
    <subcellularLocation>
        <location evidence="2">Chromosome</location>
        <location evidence="2">Telomere</location>
    </subcellularLocation>
    <subcellularLocation>
        <location evidence="1">Nucleus</location>
    </subcellularLocation>
</comment>
<protein>
    <recommendedName>
        <fullName evidence="4">Protection of telomeres protein 1</fullName>
    </recommendedName>
</protein>
<proteinExistence type="inferred from homology"/>
<evidence type="ECO:0000259" key="10">
    <source>
        <dbReference type="SMART" id="SM00976"/>
    </source>
</evidence>
<evidence type="ECO:0000313" key="11">
    <source>
        <dbReference type="EMBL" id="KGM92753.1"/>
    </source>
</evidence>
<feature type="compositionally biased region" description="Polar residues" evidence="9">
    <location>
        <begin position="279"/>
        <end position="291"/>
    </location>
</feature>
<dbReference type="SMART" id="SM00976">
    <property type="entry name" value="Telo_bind"/>
    <property type="match status" value="1"/>
</dbReference>
<evidence type="ECO:0000256" key="5">
    <source>
        <dbReference type="ARBA" id="ARBA00022454"/>
    </source>
</evidence>
<evidence type="ECO:0000256" key="3">
    <source>
        <dbReference type="ARBA" id="ARBA00008442"/>
    </source>
</evidence>
<dbReference type="InterPro" id="IPR012340">
    <property type="entry name" value="NA-bd_OB-fold"/>
</dbReference>
<name>A0A0A0HWM6_PARBD</name>
<feature type="region of interest" description="Disordered" evidence="9">
    <location>
        <begin position="278"/>
        <end position="336"/>
    </location>
</feature>
<dbReference type="PANTHER" id="PTHR14513:SF0">
    <property type="entry name" value="PROTECTION OF TELOMERES PROTEIN 1"/>
    <property type="match status" value="1"/>
</dbReference>
<dbReference type="AlphaFoldDB" id="A0A0A0HWM6"/>
<keyword evidence="5" id="KW-0158">Chromosome</keyword>
<comment type="similarity">
    <text evidence="3">Belongs to the telombin family.</text>
</comment>
<dbReference type="Pfam" id="PF02765">
    <property type="entry name" value="POT1"/>
    <property type="match status" value="1"/>
</dbReference>
<dbReference type="CDD" id="cd04497">
    <property type="entry name" value="hPOT1_OB1_like"/>
    <property type="match status" value="1"/>
</dbReference>
<dbReference type="GeneID" id="22587108"/>
<evidence type="ECO:0000256" key="2">
    <source>
        <dbReference type="ARBA" id="ARBA00004574"/>
    </source>
</evidence>
<dbReference type="EMBL" id="KN275957">
    <property type="protein sequence ID" value="KGM92753.1"/>
    <property type="molecule type" value="Genomic_DNA"/>
</dbReference>
<dbReference type="RefSeq" id="XP_010756806.1">
    <property type="nucleotide sequence ID" value="XM_010758504.1"/>
</dbReference>
<dbReference type="Gene3D" id="2.40.50.140">
    <property type="entry name" value="Nucleic acid-binding proteins"/>
    <property type="match status" value="2"/>
</dbReference>